<dbReference type="Proteomes" id="UP000792457">
    <property type="component" value="Unassembled WGS sequence"/>
</dbReference>
<dbReference type="AlphaFoldDB" id="A0A8K0KHE9"/>
<comment type="caution">
    <text evidence="3">The sequence shown here is derived from an EMBL/GenBank/DDBJ whole genome shotgun (WGS) entry which is preliminary data.</text>
</comment>
<evidence type="ECO:0000256" key="2">
    <source>
        <dbReference type="SAM" id="SignalP"/>
    </source>
</evidence>
<proteinExistence type="predicted"/>
<sequence length="236" mass="27159">MATNSNFFLPLRIAMLVAPQTLVWPTKWMLRCCRLIQSFSEQRALCIEETVETLLLSTFLSPSQSSVYEKIPLEYVQQLIPMFRLTQQVRNWVNKQGGALSLLCKDCNAIYIGQTGRNIMTWVNEHRKAFENNSSHSHFGNHLLEKQHSSTFTPSILQTCEKSQVRFPRKVPYSSTQEAQSRKMSSCNASTPSDQLRPHWLAVYAVTDRLPFRRPLPPPIYFPLTDPNLFLKGCHV</sequence>
<gene>
    <name evidence="3" type="ORF">J437_LFUL003815</name>
</gene>
<dbReference type="OrthoDB" id="10057701at2759"/>
<feature type="region of interest" description="Disordered" evidence="1">
    <location>
        <begin position="172"/>
        <end position="191"/>
    </location>
</feature>
<organism evidence="3 4">
    <name type="scientific">Ladona fulva</name>
    <name type="common">Scarce chaser dragonfly</name>
    <name type="synonym">Libellula fulva</name>
    <dbReference type="NCBI Taxonomy" id="123851"/>
    <lineage>
        <taxon>Eukaryota</taxon>
        <taxon>Metazoa</taxon>
        <taxon>Ecdysozoa</taxon>
        <taxon>Arthropoda</taxon>
        <taxon>Hexapoda</taxon>
        <taxon>Insecta</taxon>
        <taxon>Pterygota</taxon>
        <taxon>Palaeoptera</taxon>
        <taxon>Odonata</taxon>
        <taxon>Epiprocta</taxon>
        <taxon>Anisoptera</taxon>
        <taxon>Libelluloidea</taxon>
        <taxon>Libellulidae</taxon>
        <taxon>Ladona</taxon>
    </lineage>
</organism>
<keyword evidence="4" id="KW-1185">Reference proteome</keyword>
<accession>A0A8K0KHE9</accession>
<feature type="chain" id="PRO_5035450042" evidence="2">
    <location>
        <begin position="26"/>
        <end position="236"/>
    </location>
</feature>
<evidence type="ECO:0000313" key="3">
    <source>
        <dbReference type="EMBL" id="KAG8233745.1"/>
    </source>
</evidence>
<name>A0A8K0KHE9_LADFU</name>
<feature type="signal peptide" evidence="2">
    <location>
        <begin position="1"/>
        <end position="25"/>
    </location>
</feature>
<keyword evidence="2" id="KW-0732">Signal</keyword>
<dbReference type="EMBL" id="KZ308746">
    <property type="protein sequence ID" value="KAG8233745.1"/>
    <property type="molecule type" value="Genomic_DNA"/>
</dbReference>
<dbReference type="Gene3D" id="3.40.1440.10">
    <property type="entry name" value="GIY-YIG endonuclease"/>
    <property type="match status" value="1"/>
</dbReference>
<reference evidence="3" key="2">
    <citation type="submission" date="2017-10" db="EMBL/GenBank/DDBJ databases">
        <title>Ladona fulva Genome sequencing and assembly.</title>
        <authorList>
            <person name="Murali S."/>
            <person name="Richards S."/>
            <person name="Bandaranaike D."/>
            <person name="Bellair M."/>
            <person name="Blankenburg K."/>
            <person name="Chao H."/>
            <person name="Dinh H."/>
            <person name="Doddapaneni H."/>
            <person name="Dugan-Rocha S."/>
            <person name="Elkadiri S."/>
            <person name="Gnanaolivu R."/>
            <person name="Hernandez B."/>
            <person name="Skinner E."/>
            <person name="Javaid M."/>
            <person name="Lee S."/>
            <person name="Li M."/>
            <person name="Ming W."/>
            <person name="Munidasa M."/>
            <person name="Muniz J."/>
            <person name="Nguyen L."/>
            <person name="Hughes D."/>
            <person name="Osuji N."/>
            <person name="Pu L.-L."/>
            <person name="Puazo M."/>
            <person name="Qu C."/>
            <person name="Quiroz J."/>
            <person name="Raj R."/>
            <person name="Weissenberger G."/>
            <person name="Xin Y."/>
            <person name="Zou X."/>
            <person name="Han Y."/>
            <person name="Worley K."/>
            <person name="Muzny D."/>
            <person name="Gibbs R."/>
        </authorList>
    </citation>
    <scope>NUCLEOTIDE SEQUENCE</scope>
    <source>
        <strain evidence="3">Sampled in the wild</strain>
    </source>
</reference>
<reference evidence="3" key="1">
    <citation type="submission" date="2013-04" db="EMBL/GenBank/DDBJ databases">
        <authorList>
            <person name="Qu J."/>
            <person name="Murali S.C."/>
            <person name="Bandaranaike D."/>
            <person name="Bellair M."/>
            <person name="Blankenburg K."/>
            <person name="Chao H."/>
            <person name="Dinh H."/>
            <person name="Doddapaneni H."/>
            <person name="Downs B."/>
            <person name="Dugan-Rocha S."/>
            <person name="Elkadiri S."/>
            <person name="Gnanaolivu R.D."/>
            <person name="Hernandez B."/>
            <person name="Javaid M."/>
            <person name="Jayaseelan J.C."/>
            <person name="Lee S."/>
            <person name="Li M."/>
            <person name="Ming W."/>
            <person name="Munidasa M."/>
            <person name="Muniz J."/>
            <person name="Nguyen L."/>
            <person name="Ongeri F."/>
            <person name="Osuji N."/>
            <person name="Pu L.-L."/>
            <person name="Puazo M."/>
            <person name="Qu C."/>
            <person name="Quiroz J."/>
            <person name="Raj R."/>
            <person name="Weissenberger G."/>
            <person name="Xin Y."/>
            <person name="Zou X."/>
            <person name="Han Y."/>
            <person name="Richards S."/>
            <person name="Worley K."/>
            <person name="Muzny D."/>
            <person name="Gibbs R."/>
        </authorList>
    </citation>
    <scope>NUCLEOTIDE SEQUENCE</scope>
    <source>
        <strain evidence="3">Sampled in the wild</strain>
    </source>
</reference>
<protein>
    <submittedName>
        <fullName evidence="3">Uncharacterized protein</fullName>
    </submittedName>
</protein>
<evidence type="ECO:0000256" key="1">
    <source>
        <dbReference type="SAM" id="MobiDB-lite"/>
    </source>
</evidence>
<dbReference type="InterPro" id="IPR035901">
    <property type="entry name" value="GIY-YIG_endonuc_sf"/>
</dbReference>
<feature type="compositionally biased region" description="Polar residues" evidence="1">
    <location>
        <begin position="173"/>
        <end position="191"/>
    </location>
</feature>
<evidence type="ECO:0000313" key="4">
    <source>
        <dbReference type="Proteomes" id="UP000792457"/>
    </source>
</evidence>